<evidence type="ECO:0000313" key="16">
    <source>
        <dbReference type="Proteomes" id="UP000037982"/>
    </source>
</evidence>
<keyword evidence="10" id="KW-0456">Lyase</keyword>
<dbReference type="InterPro" id="IPR012000">
    <property type="entry name" value="Thiamin_PyroP_enz_cen_dom"/>
</dbReference>
<evidence type="ECO:0000256" key="7">
    <source>
        <dbReference type="ARBA" id="ARBA00022793"/>
    </source>
</evidence>
<dbReference type="GO" id="GO:0000287">
    <property type="term" value="F:magnesium ion binding"/>
    <property type="evidence" value="ECO:0007669"/>
    <property type="project" value="InterPro"/>
</dbReference>
<evidence type="ECO:0000256" key="8">
    <source>
        <dbReference type="ARBA" id="ARBA00022842"/>
    </source>
</evidence>
<dbReference type="InterPro" id="IPR047213">
    <property type="entry name" value="TPP_PYR_PDC_IPDC-like"/>
</dbReference>
<evidence type="ECO:0000259" key="14">
    <source>
        <dbReference type="Pfam" id="PF02776"/>
    </source>
</evidence>
<keyword evidence="6" id="KW-0479">Metal-binding</keyword>
<dbReference type="GO" id="GO:0000949">
    <property type="term" value="P:aromatic amino acid family catabolic process to alcohol via Ehrlich pathway"/>
    <property type="evidence" value="ECO:0007669"/>
    <property type="project" value="TreeGrafter"/>
</dbReference>
<dbReference type="EMBL" id="LGKG01000112">
    <property type="protein sequence ID" value="KPC64152.1"/>
    <property type="molecule type" value="Genomic_DNA"/>
</dbReference>
<dbReference type="InterPro" id="IPR012110">
    <property type="entry name" value="PDC/IPDC-like"/>
</dbReference>
<comment type="caution">
    <text evidence="15">The sequence shown here is derived from an EMBL/GenBank/DDBJ whole genome shotgun (WGS) entry which is preliminary data.</text>
</comment>
<evidence type="ECO:0000256" key="4">
    <source>
        <dbReference type="ARBA" id="ARBA00007812"/>
    </source>
</evidence>
<dbReference type="GO" id="GO:0030976">
    <property type="term" value="F:thiamine pyrophosphate binding"/>
    <property type="evidence" value="ECO:0007669"/>
    <property type="project" value="InterPro"/>
</dbReference>
<reference evidence="16" key="1">
    <citation type="submission" date="2015-07" db="EMBL/GenBank/DDBJ databases">
        <authorList>
            <person name="Ju K.-S."/>
            <person name="Doroghazi J.R."/>
            <person name="Metcalf W.W."/>
        </authorList>
    </citation>
    <scope>NUCLEOTIDE SEQUENCE [LARGE SCALE GENOMIC DNA]</scope>
    <source>
        <strain evidence="16">NRRL ISP-5002</strain>
    </source>
</reference>
<dbReference type="SUPFAM" id="SSF52518">
    <property type="entry name" value="Thiamin diphosphate-binding fold (THDP-binding)"/>
    <property type="match status" value="2"/>
</dbReference>
<keyword evidence="7" id="KW-0210">Decarboxylase</keyword>
<comment type="cofactor">
    <cofactor evidence="2">
        <name>thiamine diphosphate</name>
        <dbReference type="ChEBI" id="CHEBI:58937"/>
    </cofactor>
</comment>
<accession>A0A0N0H136</accession>
<evidence type="ECO:0000256" key="5">
    <source>
        <dbReference type="ARBA" id="ARBA00020054"/>
    </source>
</evidence>
<dbReference type="GO" id="GO:0005829">
    <property type="term" value="C:cytosol"/>
    <property type="evidence" value="ECO:0007669"/>
    <property type="project" value="TreeGrafter"/>
</dbReference>
<keyword evidence="16" id="KW-1185">Reference proteome</keyword>
<keyword evidence="9 11" id="KW-0786">Thiamine pyrophosphate</keyword>
<evidence type="ECO:0000259" key="13">
    <source>
        <dbReference type="Pfam" id="PF02775"/>
    </source>
</evidence>
<dbReference type="Pfam" id="PF00205">
    <property type="entry name" value="TPP_enzyme_M"/>
    <property type="match status" value="1"/>
</dbReference>
<evidence type="ECO:0000313" key="15">
    <source>
        <dbReference type="EMBL" id="KPC64152.1"/>
    </source>
</evidence>
<dbReference type="SUPFAM" id="SSF52467">
    <property type="entry name" value="DHS-like NAD/FAD-binding domain"/>
    <property type="match status" value="1"/>
</dbReference>
<organism evidence="15 16">
    <name type="scientific">Streptomyces chattanoogensis</name>
    <dbReference type="NCBI Taxonomy" id="66876"/>
    <lineage>
        <taxon>Bacteria</taxon>
        <taxon>Bacillati</taxon>
        <taxon>Actinomycetota</taxon>
        <taxon>Actinomycetes</taxon>
        <taxon>Kitasatosporales</taxon>
        <taxon>Streptomycetaceae</taxon>
        <taxon>Streptomyces</taxon>
    </lineage>
</organism>
<protein>
    <recommendedName>
        <fullName evidence="5">Alpha-keto-acid decarboxylase</fullName>
    </recommendedName>
</protein>
<keyword evidence="8" id="KW-0460">Magnesium</keyword>
<comment type="function">
    <text evidence="3">Decarboxylates branched-chain and aromatic alpha-keto acids to aldehydes.</text>
</comment>
<gene>
    <name evidence="15" type="ORF">ADL29_14175</name>
</gene>
<dbReference type="InterPro" id="IPR012001">
    <property type="entry name" value="Thiamin_PyroP_enz_TPP-bd_dom"/>
</dbReference>
<dbReference type="RefSeq" id="WP_053923988.1">
    <property type="nucleotide sequence ID" value="NZ_LGKG01000112.1"/>
</dbReference>
<comment type="similarity">
    <text evidence="4 11">Belongs to the TPP enzyme family.</text>
</comment>
<evidence type="ECO:0000259" key="12">
    <source>
        <dbReference type="Pfam" id="PF00205"/>
    </source>
</evidence>
<dbReference type="Pfam" id="PF02775">
    <property type="entry name" value="TPP_enzyme_C"/>
    <property type="match status" value="1"/>
</dbReference>
<dbReference type="PANTHER" id="PTHR43452">
    <property type="entry name" value="PYRUVATE DECARBOXYLASE"/>
    <property type="match status" value="1"/>
</dbReference>
<feature type="domain" description="Thiamine pyrophosphate enzyme central" evidence="12">
    <location>
        <begin position="230"/>
        <end position="314"/>
    </location>
</feature>
<comment type="cofactor">
    <cofactor evidence="1">
        <name>a metal cation</name>
        <dbReference type="ChEBI" id="CHEBI:25213"/>
    </cofactor>
</comment>
<proteinExistence type="inferred from homology"/>
<dbReference type="AlphaFoldDB" id="A0A0N0H136"/>
<feature type="domain" description="Thiamine pyrophosphate enzyme N-terminal TPP-binding" evidence="14">
    <location>
        <begin position="8"/>
        <end position="121"/>
    </location>
</feature>
<dbReference type="InterPro" id="IPR011766">
    <property type="entry name" value="TPP_enzyme_TPP-bd"/>
</dbReference>
<evidence type="ECO:0000256" key="10">
    <source>
        <dbReference type="ARBA" id="ARBA00023239"/>
    </source>
</evidence>
<dbReference type="InterPro" id="IPR029035">
    <property type="entry name" value="DHS-like_NAD/FAD-binding_dom"/>
</dbReference>
<dbReference type="PATRIC" id="fig|66876.3.peg.3125"/>
<dbReference type="Gene3D" id="3.40.50.1220">
    <property type="entry name" value="TPP-binding domain"/>
    <property type="match status" value="1"/>
</dbReference>
<sequence>MTTSRTCTVAEYLAVRLEQLGITHLFGVPGNHLGPFLSTLHEKTKVHWVGTPTEGGAGQAADGYTRVKVADAEIALGEQGIGAVAVTYGVGAFNLLNAIGGAYTEYVPVIAINAAPTYEEWLNQRAIGLLTSHMSQRPECNLDVYRQVTVDAQAISNPGLAPSQIDGALTACLTHRRPVYLEVMEDVWEARCPAPRGRLTRRERPLTTKNKRMLDAAVTACMQLVRDHDHNPILWAGEEIDRFNLAGEFESLVRMTGIPYCTTVGAKSVISEDTPGFSGVYNGKASDPKVADVFQNAGCRIGLGSWATSKNLGGKRSIGEDWAVAAHEGVHVGASYFPDVQLEQFLPALQDAFIEYFGVGYFTADYFAAAHKNGLDVPATTDAYLASLTGGPYPERVTYDSLFRHVNAFLASQTVEGPGERTTPFTVISDAAFALIGSMNLRMPERASYVAQNSWLSIGYSVGAATGVAFGRRHARKRPMVFVGDGSFQETCQEMSTHTRHGLRPVVFVLDNEGFYGIEQMLVHPCYYKEGTPPSDGADFYNELHPWQYEKLAQVFGSDKHPMYGCTVGTHSELAALLEKIAEPTHEINRGPVVVRVQLKRHDYPKALQYKITENCPPPVGTASEGTAR</sequence>
<evidence type="ECO:0000256" key="9">
    <source>
        <dbReference type="ARBA" id="ARBA00023052"/>
    </source>
</evidence>
<evidence type="ECO:0000256" key="3">
    <source>
        <dbReference type="ARBA" id="ARBA00002938"/>
    </source>
</evidence>
<feature type="domain" description="Thiamine pyrophosphate enzyme TPP-binding" evidence="13">
    <location>
        <begin position="439"/>
        <end position="597"/>
    </location>
</feature>
<evidence type="ECO:0000256" key="2">
    <source>
        <dbReference type="ARBA" id="ARBA00001964"/>
    </source>
</evidence>
<evidence type="ECO:0000256" key="1">
    <source>
        <dbReference type="ARBA" id="ARBA00001920"/>
    </source>
</evidence>
<dbReference type="InterPro" id="IPR029061">
    <property type="entry name" value="THDP-binding"/>
</dbReference>
<dbReference type="Pfam" id="PF02776">
    <property type="entry name" value="TPP_enzyme_N"/>
    <property type="match status" value="1"/>
</dbReference>
<name>A0A0N0H136_9ACTN</name>
<evidence type="ECO:0000256" key="11">
    <source>
        <dbReference type="RuleBase" id="RU362132"/>
    </source>
</evidence>
<evidence type="ECO:0000256" key="6">
    <source>
        <dbReference type="ARBA" id="ARBA00022723"/>
    </source>
</evidence>
<dbReference type="CDD" id="cd07038">
    <property type="entry name" value="TPP_PYR_PDC_IPDC_like"/>
    <property type="match status" value="1"/>
</dbReference>
<dbReference type="PANTHER" id="PTHR43452:SF30">
    <property type="entry name" value="PYRUVATE DECARBOXYLASE ISOZYME 1-RELATED"/>
    <property type="match status" value="1"/>
</dbReference>
<dbReference type="GO" id="GO:0004737">
    <property type="term" value="F:pyruvate decarboxylase activity"/>
    <property type="evidence" value="ECO:0007669"/>
    <property type="project" value="TreeGrafter"/>
</dbReference>
<dbReference type="Proteomes" id="UP000037982">
    <property type="component" value="Unassembled WGS sequence"/>
</dbReference>
<dbReference type="Gene3D" id="3.40.50.970">
    <property type="match status" value="2"/>
</dbReference>